<protein>
    <submittedName>
        <fullName evidence="3">Wiskott-aldrich syndrome protein family member 2</fullName>
    </submittedName>
</protein>
<feature type="region of interest" description="Disordered" evidence="2">
    <location>
        <begin position="67"/>
        <end position="116"/>
    </location>
</feature>
<dbReference type="AlphaFoldDB" id="A0A2I0TF36"/>
<dbReference type="GO" id="GO:0005856">
    <property type="term" value="C:cytoskeleton"/>
    <property type="evidence" value="ECO:0007669"/>
    <property type="project" value="InterPro"/>
</dbReference>
<reference evidence="4" key="2">
    <citation type="submission" date="2017-12" db="EMBL/GenBank/DDBJ databases">
        <title>Genome sequence of the Bar-tailed Godwit (Limosa lapponica baueri).</title>
        <authorList>
            <person name="Lima N.C.B."/>
            <person name="Parody-Merino A.M."/>
            <person name="Battley P.F."/>
            <person name="Fidler A.E."/>
            <person name="Prosdocimi F."/>
        </authorList>
    </citation>
    <scope>NUCLEOTIDE SEQUENCE [LARGE SCALE GENOMIC DNA]</scope>
</reference>
<dbReference type="PANTHER" id="PTHR12902">
    <property type="entry name" value="WASP-1"/>
    <property type="match status" value="1"/>
</dbReference>
<dbReference type="GO" id="GO:0030036">
    <property type="term" value="P:actin cytoskeleton organization"/>
    <property type="evidence" value="ECO:0007669"/>
    <property type="project" value="InterPro"/>
</dbReference>
<dbReference type="GO" id="GO:0031209">
    <property type="term" value="C:SCAR complex"/>
    <property type="evidence" value="ECO:0007669"/>
    <property type="project" value="TreeGrafter"/>
</dbReference>
<dbReference type="PANTHER" id="PTHR12902:SF6">
    <property type="entry name" value="ACTIN-BINDING PROTEIN WASF2"/>
    <property type="match status" value="1"/>
</dbReference>
<dbReference type="OrthoDB" id="1060785at2759"/>
<dbReference type="GO" id="GO:0030027">
    <property type="term" value="C:lamellipodium"/>
    <property type="evidence" value="ECO:0007669"/>
    <property type="project" value="TreeGrafter"/>
</dbReference>
<keyword evidence="4" id="KW-1185">Reference proteome</keyword>
<organism evidence="3 4">
    <name type="scientific">Limosa lapponica baueri</name>
    <dbReference type="NCBI Taxonomy" id="1758121"/>
    <lineage>
        <taxon>Eukaryota</taxon>
        <taxon>Metazoa</taxon>
        <taxon>Chordata</taxon>
        <taxon>Craniata</taxon>
        <taxon>Vertebrata</taxon>
        <taxon>Euteleostomi</taxon>
        <taxon>Archelosauria</taxon>
        <taxon>Archosauria</taxon>
        <taxon>Dinosauria</taxon>
        <taxon>Saurischia</taxon>
        <taxon>Theropoda</taxon>
        <taxon>Coelurosauria</taxon>
        <taxon>Aves</taxon>
        <taxon>Neognathae</taxon>
        <taxon>Neoaves</taxon>
        <taxon>Charadriiformes</taxon>
        <taxon>Scolopacidae</taxon>
        <taxon>Limosa</taxon>
    </lineage>
</organism>
<gene>
    <name evidence="3" type="ORF">llap_17317</name>
</gene>
<feature type="compositionally biased region" description="Acidic residues" evidence="2">
    <location>
        <begin position="155"/>
        <end position="171"/>
    </location>
</feature>
<sequence length="171" mass="19956">MRLDDGKEALKFYTDPSYFFDLWKEKMLQDTKDIMKEKRKHRVRKWEISANRGILGKNRRYPSNMVYQNGSIGSNDSMDVNCYPPPPQTDSIVPPPPSFPDDSLPPPPVEFSYPVDNQRGFQLRKVEEQREQEKRDVVGNDVATILSRRIAVEYSDSEDDSSEFDEDEWSD</sequence>
<dbReference type="Gene3D" id="6.10.280.150">
    <property type="match status" value="2"/>
</dbReference>
<dbReference type="Proteomes" id="UP000233556">
    <property type="component" value="Unassembled WGS sequence"/>
</dbReference>
<dbReference type="GO" id="GO:0071933">
    <property type="term" value="F:Arp2/3 complex binding"/>
    <property type="evidence" value="ECO:0007669"/>
    <property type="project" value="TreeGrafter"/>
</dbReference>
<evidence type="ECO:0000256" key="2">
    <source>
        <dbReference type="SAM" id="MobiDB-lite"/>
    </source>
</evidence>
<proteinExistence type="inferred from homology"/>
<evidence type="ECO:0000256" key="1">
    <source>
        <dbReference type="ARBA" id="ARBA00006993"/>
    </source>
</evidence>
<reference evidence="4" key="1">
    <citation type="submission" date="2017-11" db="EMBL/GenBank/DDBJ databases">
        <authorList>
            <person name="Lima N.C."/>
            <person name="Parody-Merino A.M."/>
            <person name="Battley P.F."/>
            <person name="Fidler A.E."/>
            <person name="Prosdocimi F."/>
        </authorList>
    </citation>
    <scope>NUCLEOTIDE SEQUENCE [LARGE SCALE GENOMIC DNA]</scope>
</reference>
<evidence type="ECO:0000313" key="4">
    <source>
        <dbReference type="Proteomes" id="UP000233556"/>
    </source>
</evidence>
<feature type="compositionally biased region" description="Polar residues" evidence="2">
    <location>
        <begin position="67"/>
        <end position="78"/>
    </location>
</feature>
<dbReference type="GO" id="GO:2000601">
    <property type="term" value="P:positive regulation of Arp2/3 complex-mediated actin nucleation"/>
    <property type="evidence" value="ECO:0007669"/>
    <property type="project" value="TreeGrafter"/>
</dbReference>
<dbReference type="EMBL" id="KZ511377">
    <property type="protein sequence ID" value="PKU32379.1"/>
    <property type="molecule type" value="Genomic_DNA"/>
</dbReference>
<dbReference type="GO" id="GO:0034237">
    <property type="term" value="F:protein kinase A regulatory subunit binding"/>
    <property type="evidence" value="ECO:0007669"/>
    <property type="project" value="TreeGrafter"/>
</dbReference>
<comment type="similarity">
    <text evidence="1">Belongs to the SCAR/WAVE family.</text>
</comment>
<name>A0A2I0TF36_LIMLA</name>
<accession>A0A2I0TF36</accession>
<dbReference type="InterPro" id="IPR028288">
    <property type="entry name" value="SCAR/WAVE_fam"/>
</dbReference>
<feature type="compositionally biased region" description="Pro residues" evidence="2">
    <location>
        <begin position="83"/>
        <end position="109"/>
    </location>
</feature>
<evidence type="ECO:0000313" key="3">
    <source>
        <dbReference type="EMBL" id="PKU32379.1"/>
    </source>
</evidence>
<feature type="region of interest" description="Disordered" evidence="2">
    <location>
        <begin position="151"/>
        <end position="171"/>
    </location>
</feature>